<dbReference type="Gene3D" id="2.60.40.1180">
    <property type="entry name" value="Golgi alpha-mannosidase II"/>
    <property type="match status" value="1"/>
</dbReference>
<dbReference type="Proteomes" id="UP001497480">
    <property type="component" value="Unassembled WGS sequence"/>
</dbReference>
<dbReference type="EMBL" id="CAXHTB010000012">
    <property type="protein sequence ID" value="CAL0316670.1"/>
    <property type="molecule type" value="Genomic_DNA"/>
</dbReference>
<comment type="caution">
    <text evidence="1">The sequence shown here is derived from an EMBL/GenBank/DDBJ whole genome shotgun (WGS) entry which is preliminary data.</text>
</comment>
<accession>A0AAV1X4X3</accession>
<reference evidence="1 2" key="1">
    <citation type="submission" date="2024-03" db="EMBL/GenBank/DDBJ databases">
        <authorList>
            <person name="Martinez-Hernandez J."/>
        </authorList>
    </citation>
    <scope>NUCLEOTIDE SEQUENCE [LARGE SCALE GENOMIC DNA]</scope>
</reference>
<evidence type="ECO:0000313" key="2">
    <source>
        <dbReference type="Proteomes" id="UP001497480"/>
    </source>
</evidence>
<protein>
    <submittedName>
        <fullName evidence="1">Uncharacterized protein</fullName>
    </submittedName>
</protein>
<keyword evidence="2" id="KW-1185">Reference proteome</keyword>
<organism evidence="1 2">
    <name type="scientific">Lupinus luteus</name>
    <name type="common">European yellow lupine</name>
    <dbReference type="NCBI Taxonomy" id="3873"/>
    <lineage>
        <taxon>Eukaryota</taxon>
        <taxon>Viridiplantae</taxon>
        <taxon>Streptophyta</taxon>
        <taxon>Embryophyta</taxon>
        <taxon>Tracheophyta</taxon>
        <taxon>Spermatophyta</taxon>
        <taxon>Magnoliopsida</taxon>
        <taxon>eudicotyledons</taxon>
        <taxon>Gunneridae</taxon>
        <taxon>Pentapetalae</taxon>
        <taxon>rosids</taxon>
        <taxon>fabids</taxon>
        <taxon>Fabales</taxon>
        <taxon>Fabaceae</taxon>
        <taxon>Papilionoideae</taxon>
        <taxon>50 kb inversion clade</taxon>
        <taxon>genistoids sensu lato</taxon>
        <taxon>core genistoids</taxon>
        <taxon>Genisteae</taxon>
        <taxon>Lupinus</taxon>
    </lineage>
</organism>
<name>A0AAV1X4X3_LUPLU</name>
<evidence type="ECO:0000313" key="1">
    <source>
        <dbReference type="EMBL" id="CAL0316670.1"/>
    </source>
</evidence>
<dbReference type="AlphaFoldDB" id="A0AAV1X4X3"/>
<sequence length="59" mass="6364">MLYNLKSYCGIANNLGVQGKKVKNDTNLEHSTTSSVSGEISAELDSHACKMYVLTPKSS</sequence>
<dbReference type="InterPro" id="IPR013780">
    <property type="entry name" value="Glyco_hydro_b"/>
</dbReference>
<gene>
    <name evidence="1" type="ORF">LLUT_LOCUS17730</name>
</gene>
<proteinExistence type="predicted"/>